<dbReference type="EMBL" id="CP011393">
    <property type="protein sequence ID" value="ANE41803.1"/>
    <property type="molecule type" value="Genomic_DNA"/>
</dbReference>
<dbReference type="AlphaFoldDB" id="A0A172T4N1"/>
<dbReference type="PATRIC" id="fig|93466.3.peg.1573"/>
<accession>A0A172T4N1</accession>
<dbReference type="Pfam" id="PF01312">
    <property type="entry name" value="Bac_export_2"/>
    <property type="match status" value="1"/>
</dbReference>
<name>A0A172T4N1_FERPE</name>
<evidence type="ECO:0000313" key="1">
    <source>
        <dbReference type="EMBL" id="ANE41803.1"/>
    </source>
</evidence>
<dbReference type="GO" id="GO:0009306">
    <property type="term" value="P:protein secretion"/>
    <property type="evidence" value="ECO:0007669"/>
    <property type="project" value="InterPro"/>
</dbReference>
<sequence length="97" mass="11193">MERTYDYEKYDEDCTQKLAVALRYKPKEDYVPFVVAKGKCHLAEMIIKKAMESNVPIVKSEELVKELFKLDLLEPIPVKLYVAVAEVLAFIQLGLNK</sequence>
<keyword evidence="1" id="KW-0282">Flagellum</keyword>
<organism evidence="1 2">
    <name type="scientific">Fervidobacterium pennivorans</name>
    <dbReference type="NCBI Taxonomy" id="93466"/>
    <lineage>
        <taxon>Bacteria</taxon>
        <taxon>Thermotogati</taxon>
        <taxon>Thermotogota</taxon>
        <taxon>Thermotogae</taxon>
        <taxon>Thermotogales</taxon>
        <taxon>Fervidobacteriaceae</taxon>
        <taxon>Fervidobacterium</taxon>
    </lineage>
</organism>
<keyword evidence="1" id="KW-0969">Cilium</keyword>
<dbReference type="KEGG" id="fng:JM64_07440"/>
<dbReference type="InterPro" id="IPR029025">
    <property type="entry name" value="T3SS_substrate_exporter_C"/>
</dbReference>
<protein>
    <submittedName>
        <fullName evidence="1">Flagellar biosynthesis protein FlhB</fullName>
    </submittedName>
</protein>
<dbReference type="PANTHER" id="PTHR30531:SF12">
    <property type="entry name" value="FLAGELLAR BIOSYNTHETIC PROTEIN FLHB"/>
    <property type="match status" value="1"/>
</dbReference>
<gene>
    <name evidence="1" type="ORF">JM64_07440</name>
</gene>
<dbReference type="SUPFAM" id="SSF160544">
    <property type="entry name" value="EscU C-terminal domain-like"/>
    <property type="match status" value="1"/>
</dbReference>
<keyword evidence="1" id="KW-0966">Cell projection</keyword>
<proteinExistence type="predicted"/>
<dbReference type="OrthoDB" id="9810419at2"/>
<dbReference type="Gene3D" id="3.40.1690.10">
    <property type="entry name" value="secretion proteins EscU"/>
    <property type="match status" value="1"/>
</dbReference>
<dbReference type="Proteomes" id="UP000077096">
    <property type="component" value="Chromosome"/>
</dbReference>
<dbReference type="InterPro" id="IPR006135">
    <property type="entry name" value="T3SS_substrate_exporter"/>
</dbReference>
<reference evidence="1 2" key="1">
    <citation type="submission" date="2014-08" db="EMBL/GenBank/DDBJ databases">
        <title>Fervidobacterium pennivorans DYC genome.</title>
        <authorList>
            <person name="Wushke S."/>
        </authorList>
    </citation>
    <scope>NUCLEOTIDE SEQUENCE [LARGE SCALE GENOMIC DNA]</scope>
    <source>
        <strain evidence="1 2">DYC</strain>
    </source>
</reference>
<dbReference type="PANTHER" id="PTHR30531">
    <property type="entry name" value="FLAGELLAR BIOSYNTHETIC PROTEIN FLHB"/>
    <property type="match status" value="1"/>
</dbReference>
<evidence type="ECO:0000313" key="2">
    <source>
        <dbReference type="Proteomes" id="UP000077096"/>
    </source>
</evidence>
<dbReference type="GO" id="GO:0005886">
    <property type="term" value="C:plasma membrane"/>
    <property type="evidence" value="ECO:0007669"/>
    <property type="project" value="TreeGrafter"/>
</dbReference>
<dbReference type="PRINTS" id="PR00950">
    <property type="entry name" value="TYPE3IMSPROT"/>
</dbReference>